<evidence type="ECO:0000313" key="2">
    <source>
        <dbReference type="Proteomes" id="UP000692954"/>
    </source>
</evidence>
<reference evidence="1" key="1">
    <citation type="submission" date="2021-01" db="EMBL/GenBank/DDBJ databases">
        <authorList>
            <consortium name="Genoscope - CEA"/>
            <person name="William W."/>
        </authorList>
    </citation>
    <scope>NUCLEOTIDE SEQUENCE</scope>
</reference>
<proteinExistence type="predicted"/>
<comment type="caution">
    <text evidence="1">The sequence shown here is derived from an EMBL/GenBank/DDBJ whole genome shotgun (WGS) entry which is preliminary data.</text>
</comment>
<dbReference type="AlphaFoldDB" id="A0A8S1KUQ0"/>
<dbReference type="Proteomes" id="UP000692954">
    <property type="component" value="Unassembled WGS sequence"/>
</dbReference>
<organism evidence="1 2">
    <name type="scientific">Paramecium sonneborni</name>
    <dbReference type="NCBI Taxonomy" id="65129"/>
    <lineage>
        <taxon>Eukaryota</taxon>
        <taxon>Sar</taxon>
        <taxon>Alveolata</taxon>
        <taxon>Ciliophora</taxon>
        <taxon>Intramacronucleata</taxon>
        <taxon>Oligohymenophorea</taxon>
        <taxon>Peniculida</taxon>
        <taxon>Parameciidae</taxon>
        <taxon>Paramecium</taxon>
    </lineage>
</organism>
<evidence type="ECO:0000313" key="1">
    <source>
        <dbReference type="EMBL" id="CAD8054694.1"/>
    </source>
</evidence>
<sequence length="82" mass="9956">MYQFQTILLVQQSRDEKNFKNIKIFFQDFLLILKYLSIDQNFQEDVQTLMKIHQKNQKQVLSFQESQKNTVQSRIVKSIEKN</sequence>
<dbReference type="EMBL" id="CAJJDN010000008">
    <property type="protein sequence ID" value="CAD8054694.1"/>
    <property type="molecule type" value="Genomic_DNA"/>
</dbReference>
<accession>A0A8S1KUQ0</accession>
<gene>
    <name evidence="1" type="ORF">PSON_ATCC_30995.1.T0080424</name>
</gene>
<keyword evidence="2" id="KW-1185">Reference proteome</keyword>
<protein>
    <submittedName>
        <fullName evidence="1">Uncharacterized protein</fullName>
    </submittedName>
</protein>
<name>A0A8S1KUQ0_9CILI</name>